<dbReference type="InterPro" id="IPR003615">
    <property type="entry name" value="HNH_nuc"/>
</dbReference>
<proteinExistence type="predicted"/>
<dbReference type="PANTHER" id="PTHR33877">
    <property type="entry name" value="SLL1193 PROTEIN"/>
    <property type="match status" value="1"/>
</dbReference>
<gene>
    <name evidence="2" type="ORF">ENI13_01365</name>
</gene>
<dbReference type="CDD" id="cd00085">
    <property type="entry name" value="HNHc"/>
    <property type="match status" value="1"/>
</dbReference>
<dbReference type="AlphaFoldDB" id="A0A7C1NPP2"/>
<protein>
    <submittedName>
        <fullName evidence="2">HNH endonuclease</fullName>
    </submittedName>
</protein>
<dbReference type="Proteomes" id="UP000885695">
    <property type="component" value="Unassembled WGS sequence"/>
</dbReference>
<keyword evidence="2" id="KW-0378">Hydrolase</keyword>
<dbReference type="EMBL" id="DRHL01000075">
    <property type="protein sequence ID" value="HEB13609.1"/>
    <property type="molecule type" value="Genomic_DNA"/>
</dbReference>
<feature type="domain" description="HNH nuclease" evidence="1">
    <location>
        <begin position="58"/>
        <end position="109"/>
    </location>
</feature>
<name>A0A7C1NPP2_UNCC3</name>
<dbReference type="Pfam" id="PF01844">
    <property type="entry name" value="HNH"/>
    <property type="match status" value="1"/>
</dbReference>
<keyword evidence="2" id="KW-0540">Nuclease</keyword>
<dbReference type="GO" id="GO:0004519">
    <property type="term" value="F:endonuclease activity"/>
    <property type="evidence" value="ECO:0007669"/>
    <property type="project" value="UniProtKB-KW"/>
</dbReference>
<sequence>MKNRESLCSYQHGYYESHKEERRQYRENNRENIRQTQRIIVNRYRSRKNKLEASLTLEQWEAIKLAYKGKCAYCGKRIDELTQDHTIPVSLNGPYVASNIVPACLSCNSRKGNKLLINPPPIRLMI</sequence>
<organism evidence="2">
    <name type="scientific">candidate division CPR3 bacterium</name>
    <dbReference type="NCBI Taxonomy" id="2268181"/>
    <lineage>
        <taxon>Bacteria</taxon>
        <taxon>Bacteria division CPR3</taxon>
    </lineage>
</organism>
<dbReference type="InterPro" id="IPR052892">
    <property type="entry name" value="NA-targeting_endonuclease"/>
</dbReference>
<dbReference type="SMART" id="SM00507">
    <property type="entry name" value="HNHc"/>
    <property type="match status" value="1"/>
</dbReference>
<comment type="caution">
    <text evidence="2">The sequence shown here is derived from an EMBL/GenBank/DDBJ whole genome shotgun (WGS) entry which is preliminary data.</text>
</comment>
<reference evidence="2" key="1">
    <citation type="journal article" date="2020" name="mSystems">
        <title>Genome- and Community-Level Interaction Insights into Carbon Utilization and Element Cycling Functions of Hydrothermarchaeota in Hydrothermal Sediment.</title>
        <authorList>
            <person name="Zhou Z."/>
            <person name="Liu Y."/>
            <person name="Xu W."/>
            <person name="Pan J."/>
            <person name="Luo Z.H."/>
            <person name="Li M."/>
        </authorList>
    </citation>
    <scope>NUCLEOTIDE SEQUENCE [LARGE SCALE GENOMIC DNA]</scope>
    <source>
        <strain evidence="2">HyVt-369</strain>
    </source>
</reference>
<dbReference type="GO" id="GO:0003676">
    <property type="term" value="F:nucleic acid binding"/>
    <property type="evidence" value="ECO:0007669"/>
    <property type="project" value="InterPro"/>
</dbReference>
<evidence type="ECO:0000259" key="1">
    <source>
        <dbReference type="SMART" id="SM00507"/>
    </source>
</evidence>
<dbReference type="PANTHER" id="PTHR33877:SF1">
    <property type="entry name" value="TYPE IV METHYL-DIRECTED RESTRICTION ENZYME ECOKMCRA"/>
    <property type="match status" value="1"/>
</dbReference>
<dbReference type="InterPro" id="IPR002711">
    <property type="entry name" value="HNH"/>
</dbReference>
<dbReference type="GO" id="GO:0008270">
    <property type="term" value="F:zinc ion binding"/>
    <property type="evidence" value="ECO:0007669"/>
    <property type="project" value="InterPro"/>
</dbReference>
<keyword evidence="2" id="KW-0255">Endonuclease</keyword>
<dbReference type="Gene3D" id="1.10.30.50">
    <property type="match status" value="1"/>
</dbReference>
<evidence type="ECO:0000313" key="2">
    <source>
        <dbReference type="EMBL" id="HEB13609.1"/>
    </source>
</evidence>
<accession>A0A7C1NPP2</accession>